<feature type="domain" description="Guanylate cyclase" evidence="6">
    <location>
        <begin position="322"/>
        <end position="447"/>
    </location>
</feature>
<evidence type="ECO:0000256" key="2">
    <source>
        <dbReference type="ARBA" id="ARBA00022741"/>
    </source>
</evidence>
<dbReference type="Proteomes" id="UP000675920">
    <property type="component" value="Unplaced"/>
</dbReference>
<dbReference type="Gene3D" id="1.10.510.10">
    <property type="entry name" value="Transferase(Phosphotransferase) domain 1"/>
    <property type="match status" value="1"/>
</dbReference>
<dbReference type="GO" id="GO:0016020">
    <property type="term" value="C:membrane"/>
    <property type="evidence" value="ECO:0007669"/>
    <property type="project" value="UniProtKB-SubCell"/>
</dbReference>
<dbReference type="InterPro" id="IPR000719">
    <property type="entry name" value="Prot_kinase_dom"/>
</dbReference>
<dbReference type="InterPro" id="IPR017441">
    <property type="entry name" value="Protein_kinase_ATP_BS"/>
</dbReference>
<dbReference type="RefSeq" id="WP_034411014.1">
    <property type="nucleotide sequence ID" value="NZ_AXWS01000008.1"/>
</dbReference>
<comment type="subcellular location">
    <subcellularLocation>
        <location evidence="1">Membrane</location>
        <topology evidence="1">Single-pass membrane protein</topology>
    </subcellularLocation>
</comment>
<dbReference type="InterPro" id="IPR011009">
    <property type="entry name" value="Kinase-like_dom_sf"/>
</dbReference>
<accession>A0A8B6X8G0</accession>
<dbReference type="SMART" id="SM00220">
    <property type="entry name" value="S_TKc"/>
    <property type="match status" value="1"/>
</dbReference>
<keyword evidence="7" id="KW-1185">Reference proteome</keyword>
<protein>
    <submittedName>
        <fullName evidence="8">TOMM system kinase/cyclase fusion protein</fullName>
    </submittedName>
</protein>
<dbReference type="Gene3D" id="1.25.40.10">
    <property type="entry name" value="Tetratricopeptide repeat domain"/>
    <property type="match status" value="1"/>
</dbReference>
<dbReference type="PROSITE" id="PS50011">
    <property type="entry name" value="PROTEIN_KINASE_DOM"/>
    <property type="match status" value="1"/>
</dbReference>
<feature type="binding site" evidence="4">
    <location>
        <position position="41"/>
    </location>
    <ligand>
        <name>ATP</name>
        <dbReference type="ChEBI" id="CHEBI:30616"/>
    </ligand>
</feature>
<dbReference type="InterPro" id="IPR023889">
    <property type="entry name" value="TOMM_kin_cyc"/>
</dbReference>
<evidence type="ECO:0000256" key="1">
    <source>
        <dbReference type="ARBA" id="ARBA00004167"/>
    </source>
</evidence>
<dbReference type="SUPFAM" id="SSF55073">
    <property type="entry name" value="Nucleotide cyclase"/>
    <property type="match status" value="1"/>
</dbReference>
<dbReference type="PROSITE" id="PS00108">
    <property type="entry name" value="PROTEIN_KINASE_ST"/>
    <property type="match status" value="1"/>
</dbReference>
<dbReference type="AlphaFoldDB" id="A0A8B6X8G0"/>
<dbReference type="GO" id="GO:0009190">
    <property type="term" value="P:cyclic nucleotide biosynthetic process"/>
    <property type="evidence" value="ECO:0007669"/>
    <property type="project" value="InterPro"/>
</dbReference>
<dbReference type="OrthoDB" id="9801841at2"/>
<dbReference type="SMART" id="SM00044">
    <property type="entry name" value="CYCc"/>
    <property type="match status" value="1"/>
</dbReference>
<dbReference type="NCBIfam" id="TIGR03903">
    <property type="entry name" value="TOMM_kin_cyc"/>
    <property type="match status" value="1"/>
</dbReference>
<dbReference type="GO" id="GO:0004016">
    <property type="term" value="F:adenylate cyclase activity"/>
    <property type="evidence" value="ECO:0007669"/>
    <property type="project" value="TreeGrafter"/>
</dbReference>
<dbReference type="InterPro" id="IPR041664">
    <property type="entry name" value="AAA_16"/>
</dbReference>
<dbReference type="CDD" id="cd14014">
    <property type="entry name" value="STKc_PknB_like"/>
    <property type="match status" value="1"/>
</dbReference>
<organism evidence="7 8">
    <name type="scientific">Derxia gummosa DSM 723</name>
    <dbReference type="NCBI Taxonomy" id="1121388"/>
    <lineage>
        <taxon>Bacteria</taxon>
        <taxon>Pseudomonadati</taxon>
        <taxon>Pseudomonadota</taxon>
        <taxon>Betaproteobacteria</taxon>
        <taxon>Burkholderiales</taxon>
        <taxon>Alcaligenaceae</taxon>
        <taxon>Derxia</taxon>
    </lineage>
</organism>
<evidence type="ECO:0000259" key="5">
    <source>
        <dbReference type="PROSITE" id="PS50011"/>
    </source>
</evidence>
<dbReference type="GO" id="GO:0005737">
    <property type="term" value="C:cytoplasm"/>
    <property type="evidence" value="ECO:0007669"/>
    <property type="project" value="TreeGrafter"/>
</dbReference>
<dbReference type="GO" id="GO:0004672">
    <property type="term" value="F:protein kinase activity"/>
    <property type="evidence" value="ECO:0007669"/>
    <property type="project" value="InterPro"/>
</dbReference>
<dbReference type="Gene3D" id="3.30.70.1230">
    <property type="entry name" value="Nucleotide cyclase"/>
    <property type="match status" value="1"/>
</dbReference>
<dbReference type="Gene3D" id="3.40.50.300">
    <property type="entry name" value="P-loop containing nucleotide triphosphate hydrolases"/>
    <property type="match status" value="1"/>
</dbReference>
<dbReference type="PANTHER" id="PTHR16305:SF28">
    <property type="entry name" value="GUANYLATE CYCLASE DOMAIN-CONTAINING PROTEIN"/>
    <property type="match status" value="1"/>
</dbReference>
<keyword evidence="3 4" id="KW-0067">ATP-binding</keyword>
<dbReference type="GO" id="GO:0035556">
    <property type="term" value="P:intracellular signal transduction"/>
    <property type="evidence" value="ECO:0007669"/>
    <property type="project" value="InterPro"/>
</dbReference>
<dbReference type="Pfam" id="PF00069">
    <property type="entry name" value="Pkinase"/>
    <property type="match status" value="1"/>
</dbReference>
<dbReference type="PANTHER" id="PTHR16305">
    <property type="entry name" value="TESTICULAR SOLUBLE ADENYLYL CYCLASE"/>
    <property type="match status" value="1"/>
</dbReference>
<evidence type="ECO:0000256" key="4">
    <source>
        <dbReference type="PROSITE-ProRule" id="PRU10141"/>
    </source>
</evidence>
<feature type="domain" description="Protein kinase" evidence="5">
    <location>
        <begin position="12"/>
        <end position="277"/>
    </location>
</feature>
<name>A0A8B6X8G0_9BURK</name>
<sequence length="1278" mass="136967">MGAAPVPSLPGYALLGFLGEGTSGSVHRARHLSTGQDVAIKLLRRPADDDAAARGQRDARFLRETQLCARLHHPHIVRMLDRGETAAGEHFAVFEYVDGETLRDLLLRGGPLAPAEAAELMAQVLDALVAAHGQGVVHRDLKPLNIMVTRTGARAHAKVLDFGIGTIAGELAPAEARDAGLALGTPRYVAPEQLRGEPATARSDLYAWGLILVECLTGAPVVRGESLAQIYHQHLSPNEVPLPAALAGHPLGGLLRRVLAKNPRERVSEARELYEQLRQIPLSDLDPRQIRVGADSGLVGFASATDATRVAAGAPQHRRQITMLCLDLRISAGEGARPDGQLLDELLDDQLLQCHDACLAAGAFAAGALGGMRLYYFGYPLAADSAARSAARTALELLGQLGQRARRIERRDGVQLSLRIGLHTGVVLARLGQVPAGVAATVATRLAAGAMPGSIAASEGARGLLERDFLFEATAEAAVGDEAAVWQLVAERESLADSPEAGTRPLLGRAAELGTVLSVWDRARAGAACALLLSGEPGLGKSRLAQALRARIQADGGHSWQLTCLPEQRNTALYPFMRWLSAQLRLDVVAEPQSATRRLAEALGGIGGDDEAVAVLGAWLGLPPRPDQPPVLLAPQRQRQLVLDTLHNLLHALSGGPAVVVIEDVHWIDPTSRELLDRLVAEAPSGRLGLLLTTRPEGGYQPSVDRLQLGALAPSEAAALARALPGAEALDVGEIEQIVARAEGNPLYLTELTRARIGRRAGQGADADPIPASLRDVLGQALDRLGPAKETAQLAAVLGRDFDLGLLLSVALRDEASVQDDLELMELADLAGRQRRVQGDSFSFRHALICDAAYDSMTTQFREQTHARVARVLEAVDPEGNAVALARHYAGASMHEASVRHGTRAAFIALGRALYDEALGHAEVARGRLDRLPTEVRAPAELELGLITTQAMMYRYGWTDPRVRETVQHTQSLLTSAGSSEQRFTALWALAIYYHCASDRSLMRAPVAQLVAIAEASGDARLRRAAYTMDGSCAWIDGRYPDAAKAFRRVLAEPRAEAGADVAHYALDCRPWSEASLALVIWFIDGDREAALAHSDAALAEAVTCAHVPTLGIVLMYRVLLHQYMQDRAGMQAACGRLLELSRRYGLPAVEAYGAILDCWLREDVASMTGILGALDAMGCMLGLTYYRSLAGDLLAREGRLDEAIACLDECFERAHRIGERYYEPELAIQQAGNHLARGRSDARQQAARLLEHAIEVARVNGMVVSGRRAAAMLGRLG</sequence>
<keyword evidence="2 4" id="KW-0547">Nucleotide-binding</keyword>
<reference evidence="8" key="1">
    <citation type="submission" date="2025-08" db="UniProtKB">
        <authorList>
            <consortium name="RefSeq"/>
        </authorList>
    </citation>
    <scope>IDENTIFICATION</scope>
</reference>
<evidence type="ECO:0000313" key="7">
    <source>
        <dbReference type="Proteomes" id="UP000675920"/>
    </source>
</evidence>
<evidence type="ECO:0000313" key="8">
    <source>
        <dbReference type="RefSeq" id="WP_034411014.1"/>
    </source>
</evidence>
<dbReference type="InterPro" id="IPR027417">
    <property type="entry name" value="P-loop_NTPase"/>
</dbReference>
<dbReference type="InterPro" id="IPR001054">
    <property type="entry name" value="A/G_cyclase"/>
</dbReference>
<dbReference type="InterPro" id="IPR029787">
    <property type="entry name" value="Nucleotide_cyclase"/>
</dbReference>
<dbReference type="SUPFAM" id="SSF56112">
    <property type="entry name" value="Protein kinase-like (PK-like)"/>
    <property type="match status" value="1"/>
</dbReference>
<dbReference type="InterPro" id="IPR008271">
    <property type="entry name" value="Ser/Thr_kinase_AS"/>
</dbReference>
<evidence type="ECO:0000259" key="6">
    <source>
        <dbReference type="PROSITE" id="PS50125"/>
    </source>
</evidence>
<dbReference type="Pfam" id="PF13191">
    <property type="entry name" value="AAA_16"/>
    <property type="match status" value="1"/>
</dbReference>
<dbReference type="PROSITE" id="PS50125">
    <property type="entry name" value="GUANYLATE_CYCLASE_2"/>
    <property type="match status" value="1"/>
</dbReference>
<keyword evidence="8" id="KW-0418">Kinase</keyword>
<dbReference type="GO" id="GO:0005524">
    <property type="term" value="F:ATP binding"/>
    <property type="evidence" value="ECO:0007669"/>
    <property type="project" value="UniProtKB-UniRule"/>
</dbReference>
<proteinExistence type="predicted"/>
<dbReference type="PROSITE" id="PS00107">
    <property type="entry name" value="PROTEIN_KINASE_ATP"/>
    <property type="match status" value="1"/>
</dbReference>
<keyword evidence="8" id="KW-0808">Transferase</keyword>
<dbReference type="InterPro" id="IPR011990">
    <property type="entry name" value="TPR-like_helical_dom_sf"/>
</dbReference>
<evidence type="ECO:0000256" key="3">
    <source>
        <dbReference type="ARBA" id="ARBA00022840"/>
    </source>
</evidence>
<dbReference type="SUPFAM" id="SSF52540">
    <property type="entry name" value="P-loop containing nucleoside triphosphate hydrolases"/>
    <property type="match status" value="1"/>
</dbReference>